<evidence type="ECO:0000256" key="4">
    <source>
        <dbReference type="ARBA" id="ARBA00022617"/>
    </source>
</evidence>
<comment type="function">
    <text evidence="10">Probably acts as a heme chaperone, transferring heme to an unknown acceptor. Binds one molecule of heme per monomer, possibly covalently. Binds 1 [4Fe-4S] cluster. The cluster is coordinated with 3 cysteines and an exchangeable S-adenosyl-L-methionine.</text>
</comment>
<dbReference type="InterPro" id="IPR010723">
    <property type="entry name" value="HemN_C"/>
</dbReference>
<reference evidence="12 13" key="1">
    <citation type="submission" date="2017-07" db="EMBL/GenBank/DDBJ databases">
        <title>Leptospira spp. isolated from tropical soils.</title>
        <authorList>
            <person name="Thibeaux R."/>
            <person name="Iraola G."/>
            <person name="Ferres I."/>
            <person name="Bierque E."/>
            <person name="Girault D."/>
            <person name="Soupe-Gilbert M.-E."/>
            <person name="Picardeau M."/>
            <person name="Goarant C."/>
        </authorList>
    </citation>
    <scope>NUCLEOTIDE SEQUENCE [LARGE SCALE GENOMIC DNA]</scope>
    <source>
        <strain evidence="12 13">FH4-C-A1</strain>
    </source>
</reference>
<keyword evidence="5 10" id="KW-0949">S-adenosyl-L-methionine</keyword>
<evidence type="ECO:0000256" key="1">
    <source>
        <dbReference type="ARBA" id="ARBA00001966"/>
    </source>
</evidence>
<dbReference type="InterPro" id="IPR006638">
    <property type="entry name" value="Elp3/MiaA/NifB-like_rSAM"/>
</dbReference>
<dbReference type="Pfam" id="PF06969">
    <property type="entry name" value="HemN_C"/>
    <property type="match status" value="1"/>
</dbReference>
<evidence type="ECO:0000256" key="5">
    <source>
        <dbReference type="ARBA" id="ARBA00022691"/>
    </source>
</evidence>
<sequence>MTVSKEEFPPSNPVSKTGIPGIYVHYPYCIQKCEYCDFYSVGNGQNPIPDEDALFQRYKEEIEQRISDNPSVTDLEFDTIFFGGGTPSRANVSKIADLIGFLKRNIKVSEYSEITMECNPEDITPDFLKSIEQAGINRISVGIQSFHPEKLKFLGRHYDPERYGTILETVKNSGISNFSADLIYGIPGQTIEEILRDIVQVLSAGGKHISLYALTVEKGTEYSRKVMDRIVSAPEEEIQEEILKLLPDLLSPHDLHQYEVSNYSKPGFHSRHNLKYWTMEQYFGIGPGAHGYLPSGRYSNPRNVETYKRKNLSKEYMKPDLYEELILSLFRLFGPISMESFYSLIPDKKQVLDESLKRLKETELCEFSNGIFQWKPEAVLFLDSKILELASL</sequence>
<name>A0ABX4NJ59_9LEPT</name>
<comment type="cofactor">
    <cofactor evidence="1">
        <name>[4Fe-4S] cluster</name>
        <dbReference type="ChEBI" id="CHEBI:49883"/>
    </cofactor>
</comment>
<evidence type="ECO:0000256" key="2">
    <source>
        <dbReference type="ARBA" id="ARBA00006100"/>
    </source>
</evidence>
<dbReference type="InterPro" id="IPR058240">
    <property type="entry name" value="rSAM_sf"/>
</dbReference>
<dbReference type="PROSITE" id="PS51918">
    <property type="entry name" value="RADICAL_SAM"/>
    <property type="match status" value="1"/>
</dbReference>
<dbReference type="RefSeq" id="WP_100763317.1">
    <property type="nucleotide sequence ID" value="NZ_NPDS01000006.1"/>
</dbReference>
<feature type="domain" description="Radical SAM core" evidence="11">
    <location>
        <begin position="14"/>
        <end position="248"/>
    </location>
</feature>
<evidence type="ECO:0000256" key="6">
    <source>
        <dbReference type="ARBA" id="ARBA00022723"/>
    </source>
</evidence>
<evidence type="ECO:0000313" key="12">
    <source>
        <dbReference type="EMBL" id="PJZ56753.1"/>
    </source>
</evidence>
<gene>
    <name evidence="12" type="ORF">CH367_13885</name>
</gene>
<keyword evidence="7 10" id="KW-0408">Iron</keyword>
<dbReference type="SFLD" id="SFLDF00288">
    <property type="entry name" value="HemN-like__clustered_with_nucl"/>
    <property type="match status" value="1"/>
</dbReference>
<keyword evidence="8 10" id="KW-0411">Iron-sulfur</keyword>
<dbReference type="Gene3D" id="3.20.20.70">
    <property type="entry name" value="Aldolase class I"/>
    <property type="match status" value="1"/>
</dbReference>
<accession>A0ABX4NJ59</accession>
<keyword evidence="13" id="KW-1185">Reference proteome</keyword>
<dbReference type="CDD" id="cd01335">
    <property type="entry name" value="Radical_SAM"/>
    <property type="match status" value="1"/>
</dbReference>
<protein>
    <recommendedName>
        <fullName evidence="3 10">Heme chaperone HemW</fullName>
    </recommendedName>
</protein>
<dbReference type="SFLD" id="SFLDG01082">
    <property type="entry name" value="B12-binding_domain_containing"/>
    <property type="match status" value="1"/>
</dbReference>
<keyword evidence="9 10" id="KW-0143">Chaperone</keyword>
<keyword evidence="4 10" id="KW-0349">Heme</keyword>
<evidence type="ECO:0000256" key="9">
    <source>
        <dbReference type="ARBA" id="ARBA00023186"/>
    </source>
</evidence>
<evidence type="ECO:0000259" key="11">
    <source>
        <dbReference type="PROSITE" id="PS51918"/>
    </source>
</evidence>
<comment type="similarity">
    <text evidence="2">Belongs to the anaerobic coproporphyrinogen-III oxidase family. HemW subfamily.</text>
</comment>
<dbReference type="InterPro" id="IPR007197">
    <property type="entry name" value="rSAM"/>
</dbReference>
<dbReference type="SMART" id="SM00729">
    <property type="entry name" value="Elp3"/>
    <property type="match status" value="1"/>
</dbReference>
<dbReference type="PANTHER" id="PTHR13932">
    <property type="entry name" value="COPROPORPHYRINIGEN III OXIDASE"/>
    <property type="match status" value="1"/>
</dbReference>
<keyword evidence="6 10" id="KW-0479">Metal-binding</keyword>
<dbReference type="Pfam" id="PF04055">
    <property type="entry name" value="Radical_SAM"/>
    <property type="match status" value="1"/>
</dbReference>
<proteinExistence type="inferred from homology"/>
<evidence type="ECO:0000313" key="13">
    <source>
        <dbReference type="Proteomes" id="UP000231879"/>
    </source>
</evidence>
<dbReference type="PANTHER" id="PTHR13932:SF5">
    <property type="entry name" value="RADICAL S-ADENOSYL METHIONINE DOMAIN-CONTAINING PROTEIN 1, MITOCHONDRIAL"/>
    <property type="match status" value="1"/>
</dbReference>
<keyword evidence="10" id="KW-0963">Cytoplasm</keyword>
<evidence type="ECO:0000256" key="8">
    <source>
        <dbReference type="ARBA" id="ARBA00023014"/>
    </source>
</evidence>
<evidence type="ECO:0000256" key="3">
    <source>
        <dbReference type="ARBA" id="ARBA00017228"/>
    </source>
</evidence>
<comment type="subcellular location">
    <subcellularLocation>
        <location evidence="10">Cytoplasm</location>
    </subcellularLocation>
</comment>
<dbReference type="Proteomes" id="UP000231879">
    <property type="component" value="Unassembled WGS sequence"/>
</dbReference>
<dbReference type="EMBL" id="NPDS01000006">
    <property type="protein sequence ID" value="PJZ56753.1"/>
    <property type="molecule type" value="Genomic_DNA"/>
</dbReference>
<dbReference type="SUPFAM" id="SSF102114">
    <property type="entry name" value="Radical SAM enzymes"/>
    <property type="match status" value="1"/>
</dbReference>
<keyword evidence="10" id="KW-0004">4Fe-4S</keyword>
<dbReference type="SFLD" id="SFLDS00029">
    <property type="entry name" value="Radical_SAM"/>
    <property type="match status" value="1"/>
</dbReference>
<dbReference type="InterPro" id="IPR004559">
    <property type="entry name" value="HemW-like"/>
</dbReference>
<dbReference type="SFLD" id="SFLDF00562">
    <property type="entry name" value="HemN-like__clustered_with_heat"/>
    <property type="match status" value="1"/>
</dbReference>
<dbReference type="InterPro" id="IPR034505">
    <property type="entry name" value="Coproporphyrinogen-III_oxidase"/>
</dbReference>
<evidence type="ECO:0000256" key="10">
    <source>
        <dbReference type="RuleBase" id="RU364116"/>
    </source>
</evidence>
<dbReference type="SFLD" id="SFLDG01065">
    <property type="entry name" value="anaerobic_coproporphyrinogen-I"/>
    <property type="match status" value="1"/>
</dbReference>
<organism evidence="12 13">
    <name type="scientific">Leptospira barantonii</name>
    <dbReference type="NCBI Taxonomy" id="2023184"/>
    <lineage>
        <taxon>Bacteria</taxon>
        <taxon>Pseudomonadati</taxon>
        <taxon>Spirochaetota</taxon>
        <taxon>Spirochaetia</taxon>
        <taxon>Leptospirales</taxon>
        <taxon>Leptospiraceae</taxon>
        <taxon>Leptospira</taxon>
    </lineage>
</organism>
<evidence type="ECO:0000256" key="7">
    <source>
        <dbReference type="ARBA" id="ARBA00023004"/>
    </source>
</evidence>
<comment type="caution">
    <text evidence="12">The sequence shown here is derived from an EMBL/GenBank/DDBJ whole genome shotgun (WGS) entry which is preliminary data.</text>
</comment>
<dbReference type="NCBIfam" id="TIGR00539">
    <property type="entry name" value="hemN_rel"/>
    <property type="match status" value="1"/>
</dbReference>
<dbReference type="InterPro" id="IPR013785">
    <property type="entry name" value="Aldolase_TIM"/>
</dbReference>